<feature type="compositionally biased region" description="Acidic residues" evidence="9">
    <location>
        <begin position="885"/>
        <end position="897"/>
    </location>
</feature>
<feature type="domain" description="EF-hand" evidence="12">
    <location>
        <begin position="547"/>
        <end position="574"/>
    </location>
</feature>
<keyword evidence="8" id="KW-0325">Glycoprotein</keyword>
<dbReference type="InterPro" id="IPR018247">
    <property type="entry name" value="EF_Hand_1_Ca_BS"/>
</dbReference>
<evidence type="ECO:0000256" key="10">
    <source>
        <dbReference type="SAM" id="Phobius"/>
    </source>
</evidence>
<accession>A0A1Q9D0H4</accession>
<protein>
    <submittedName>
        <fullName evidence="13">SID1 transmembrane family member 1</fullName>
    </submittedName>
</protein>
<evidence type="ECO:0000256" key="1">
    <source>
        <dbReference type="ARBA" id="ARBA00004141"/>
    </source>
</evidence>
<sequence length="919" mass="103277">MAKRHKSYCTNIGVLEIMSSNWLISAFFLLLAEEAAAVPYCTAIQSSDEEAFRCAALVTDEVNTKFLMRSSNKSSGVEHFALYTNLSAVILQPPWNGSECSGHADVEASIQYMSDVVQLNVNHGFAAAGSGNCGSTFMSTRLYCFRGEGASSSRLYMSVQSDENAQVVAYIRARPGNNENHKSISMDVGGSGGRSAFHLFTIPEDDELDLWRLSMTVREEFRKPTSVYHAYIMHETSPCVSKVVNSGGCFDAVRVWSCTQSVPVSFRRPTAFGNLRIAMSLSFSESARMTISRGSLPRLRSGRWVLFVVCNIRSPHQGCPEATIDVKFSAGYNQRKKLWIGALIMIFGPAAILFAVNAMYWLAYLFLYKMSSPSLQAQDHLWPVFMSLPGRMHLDMLREKVRLISRPIPFFPALLALMIDVFLATAAQFVITHYGLMVRTGSRDICFYNEKCFSPGVIWDIPWNNFLSNLAYFVAGAHTMLQAFFAEVRCRSFLRRTMSALYKHLNLQTETGLTKAQWVRLFDSVDLNGSGSVSRQEWYTQYSHALAFDFIDRNQDGLLSREEWSNAFDRMDIDGDGYLTELKFQISASQIDLRAFYAVGTTFVAEGIGSMCYHLCPSVETFQFDTCFMIPIANLLTIALADWSGTDLDTISALRYFVYILTPVWLINFIGTWYDIDVFDCEWLYWLYSFLVVVWTLAAVTALNRVFATPKIGKHGTWLMRALQALVILMVLVAYVEPSVRRGLGGTANTFLLLSIIVMIVVVSRQIYLQDLQFVTCEVSEIGGRIIKYSYMAVMVFVAVTSIHFFNEKVAIVAPDATPAQSHDINQNCVFNIFDLHDYWHFLSAVALALFAMLLLDIRVNSWARKNGIQILFEQPVDYSSASDSDPESSESLEGLDPETVASDAGFEDPRSESKVYRL</sequence>
<evidence type="ECO:0000259" key="12">
    <source>
        <dbReference type="PROSITE" id="PS50222"/>
    </source>
</evidence>
<evidence type="ECO:0000313" key="14">
    <source>
        <dbReference type="Proteomes" id="UP000186817"/>
    </source>
</evidence>
<keyword evidence="5" id="KW-0106">Calcium</keyword>
<dbReference type="PANTHER" id="PTHR12185:SF14">
    <property type="entry name" value="CHOLESTEROL UPTAKE PROTEIN 1"/>
    <property type="match status" value="1"/>
</dbReference>
<name>A0A1Q9D0H4_SYMMI</name>
<dbReference type="PANTHER" id="PTHR12185">
    <property type="entry name" value="SID1 TRANSMEMBRANE FAMILY MEMEBER"/>
    <property type="match status" value="1"/>
</dbReference>
<feature type="transmembrane region" description="Helical" evidence="10">
    <location>
        <begin position="470"/>
        <end position="488"/>
    </location>
</feature>
<dbReference type="GO" id="GO:0005764">
    <property type="term" value="C:lysosome"/>
    <property type="evidence" value="ECO:0007669"/>
    <property type="project" value="TreeGrafter"/>
</dbReference>
<keyword evidence="3 10" id="KW-0812">Transmembrane</keyword>
<evidence type="ECO:0000256" key="5">
    <source>
        <dbReference type="ARBA" id="ARBA00022837"/>
    </source>
</evidence>
<feature type="compositionally biased region" description="Basic and acidic residues" evidence="9">
    <location>
        <begin position="908"/>
        <end position="919"/>
    </location>
</feature>
<comment type="similarity">
    <text evidence="2">Belongs to the SID1 family.</text>
</comment>
<evidence type="ECO:0000256" key="9">
    <source>
        <dbReference type="SAM" id="MobiDB-lite"/>
    </source>
</evidence>
<feature type="chain" id="PRO_5043960555" evidence="11">
    <location>
        <begin position="38"/>
        <end position="919"/>
    </location>
</feature>
<feature type="transmembrane region" description="Helical" evidence="10">
    <location>
        <begin position="408"/>
        <end position="431"/>
    </location>
</feature>
<dbReference type="Gene3D" id="1.10.238.10">
    <property type="entry name" value="EF-hand"/>
    <property type="match status" value="1"/>
</dbReference>
<dbReference type="InterPro" id="IPR011992">
    <property type="entry name" value="EF-hand-dom_pair"/>
</dbReference>
<keyword evidence="4 11" id="KW-0732">Signal</keyword>
<proteinExistence type="inferred from homology"/>
<evidence type="ECO:0000256" key="6">
    <source>
        <dbReference type="ARBA" id="ARBA00022989"/>
    </source>
</evidence>
<keyword evidence="6 10" id="KW-1133">Transmembrane helix</keyword>
<dbReference type="AlphaFoldDB" id="A0A1Q9D0H4"/>
<dbReference type="InterPro" id="IPR025958">
    <property type="entry name" value="SID1_TM_fam"/>
</dbReference>
<dbReference type="PROSITE" id="PS50222">
    <property type="entry name" value="EF_HAND_2"/>
    <property type="match status" value="1"/>
</dbReference>
<feature type="transmembrane region" description="Helical" evidence="10">
    <location>
        <begin position="748"/>
        <end position="768"/>
    </location>
</feature>
<evidence type="ECO:0000256" key="11">
    <source>
        <dbReference type="SAM" id="SignalP"/>
    </source>
</evidence>
<dbReference type="Pfam" id="PF13965">
    <property type="entry name" value="SID-1_RNA_chan"/>
    <property type="match status" value="2"/>
</dbReference>
<evidence type="ECO:0000256" key="4">
    <source>
        <dbReference type="ARBA" id="ARBA00022729"/>
    </source>
</evidence>
<evidence type="ECO:0000256" key="8">
    <source>
        <dbReference type="ARBA" id="ARBA00023180"/>
    </source>
</evidence>
<dbReference type="EMBL" id="LSRX01000800">
    <property type="protein sequence ID" value="OLP88676.1"/>
    <property type="molecule type" value="Genomic_DNA"/>
</dbReference>
<dbReference type="SUPFAM" id="SSF47473">
    <property type="entry name" value="EF-hand"/>
    <property type="match status" value="1"/>
</dbReference>
<evidence type="ECO:0000313" key="13">
    <source>
        <dbReference type="EMBL" id="OLP88676.1"/>
    </source>
</evidence>
<feature type="region of interest" description="Disordered" evidence="9">
    <location>
        <begin position="879"/>
        <end position="919"/>
    </location>
</feature>
<comment type="caution">
    <text evidence="13">The sequence shown here is derived from an EMBL/GenBank/DDBJ whole genome shotgun (WGS) entry which is preliminary data.</text>
</comment>
<feature type="transmembrane region" description="Helical" evidence="10">
    <location>
        <begin position="686"/>
        <end position="706"/>
    </location>
</feature>
<feature type="transmembrane region" description="Helical" evidence="10">
    <location>
        <begin position="839"/>
        <end position="856"/>
    </location>
</feature>
<gene>
    <name evidence="13" type="primary">SIDT1</name>
    <name evidence="13" type="ORF">AK812_SmicGene29940</name>
</gene>
<organism evidence="13 14">
    <name type="scientific">Symbiodinium microadriaticum</name>
    <name type="common">Dinoflagellate</name>
    <name type="synonym">Zooxanthella microadriatica</name>
    <dbReference type="NCBI Taxonomy" id="2951"/>
    <lineage>
        <taxon>Eukaryota</taxon>
        <taxon>Sar</taxon>
        <taxon>Alveolata</taxon>
        <taxon>Dinophyceae</taxon>
        <taxon>Suessiales</taxon>
        <taxon>Symbiodiniaceae</taxon>
        <taxon>Symbiodinium</taxon>
    </lineage>
</organism>
<dbReference type="Pfam" id="PF13202">
    <property type="entry name" value="EF-hand_5"/>
    <property type="match status" value="2"/>
</dbReference>
<feature type="transmembrane region" description="Helical" evidence="10">
    <location>
        <begin position="718"/>
        <end position="736"/>
    </location>
</feature>
<feature type="signal peptide" evidence="11">
    <location>
        <begin position="1"/>
        <end position="37"/>
    </location>
</feature>
<keyword evidence="7 10" id="KW-0472">Membrane</keyword>
<dbReference type="GO" id="GO:0005509">
    <property type="term" value="F:calcium ion binding"/>
    <property type="evidence" value="ECO:0007669"/>
    <property type="project" value="InterPro"/>
</dbReference>
<evidence type="ECO:0000256" key="2">
    <source>
        <dbReference type="ARBA" id="ARBA00006618"/>
    </source>
</evidence>
<feature type="transmembrane region" description="Helical" evidence="10">
    <location>
        <begin position="789"/>
        <end position="806"/>
    </location>
</feature>
<dbReference type="PROSITE" id="PS00018">
    <property type="entry name" value="EF_HAND_1"/>
    <property type="match status" value="1"/>
</dbReference>
<dbReference type="GO" id="GO:0051033">
    <property type="term" value="F:RNA transmembrane transporter activity"/>
    <property type="evidence" value="ECO:0007669"/>
    <property type="project" value="TreeGrafter"/>
</dbReference>
<dbReference type="OrthoDB" id="416618at2759"/>
<feature type="transmembrane region" description="Helical" evidence="10">
    <location>
        <begin position="653"/>
        <end position="674"/>
    </location>
</feature>
<reference evidence="13 14" key="1">
    <citation type="submission" date="2016-02" db="EMBL/GenBank/DDBJ databases">
        <title>Genome analysis of coral dinoflagellate symbionts highlights evolutionary adaptations to a symbiotic lifestyle.</title>
        <authorList>
            <person name="Aranda M."/>
            <person name="Li Y."/>
            <person name="Liew Y.J."/>
            <person name="Baumgarten S."/>
            <person name="Simakov O."/>
            <person name="Wilson M."/>
            <person name="Piel J."/>
            <person name="Ashoor H."/>
            <person name="Bougouffa S."/>
            <person name="Bajic V.B."/>
            <person name="Ryu T."/>
            <person name="Ravasi T."/>
            <person name="Bayer T."/>
            <person name="Micklem G."/>
            <person name="Kim H."/>
            <person name="Bhak J."/>
            <person name="Lajeunesse T.C."/>
            <person name="Voolstra C.R."/>
        </authorList>
    </citation>
    <scope>NUCLEOTIDE SEQUENCE [LARGE SCALE GENOMIC DNA]</scope>
    <source>
        <strain evidence="13 14">CCMP2467</strain>
    </source>
</reference>
<dbReference type="Proteomes" id="UP000186817">
    <property type="component" value="Unassembled WGS sequence"/>
</dbReference>
<comment type="subcellular location">
    <subcellularLocation>
        <location evidence="1">Membrane</location>
        <topology evidence="1">Multi-pass membrane protein</topology>
    </subcellularLocation>
</comment>
<dbReference type="InterPro" id="IPR002048">
    <property type="entry name" value="EF_hand_dom"/>
</dbReference>
<evidence type="ECO:0000256" key="3">
    <source>
        <dbReference type="ARBA" id="ARBA00022692"/>
    </source>
</evidence>
<dbReference type="GO" id="GO:0003725">
    <property type="term" value="F:double-stranded RNA binding"/>
    <property type="evidence" value="ECO:0007669"/>
    <property type="project" value="TreeGrafter"/>
</dbReference>
<feature type="transmembrane region" description="Helical" evidence="10">
    <location>
        <begin position="338"/>
        <end position="367"/>
    </location>
</feature>
<evidence type="ECO:0000256" key="7">
    <source>
        <dbReference type="ARBA" id="ARBA00023136"/>
    </source>
</evidence>
<dbReference type="GO" id="GO:0005886">
    <property type="term" value="C:plasma membrane"/>
    <property type="evidence" value="ECO:0007669"/>
    <property type="project" value="TreeGrafter"/>
</dbReference>
<keyword evidence="14" id="KW-1185">Reference proteome</keyword>